<dbReference type="InterPro" id="IPR022813">
    <property type="entry name" value="SecD/SecF_arch_bac"/>
</dbReference>
<evidence type="ECO:0000256" key="2">
    <source>
        <dbReference type="ARBA" id="ARBA00022448"/>
    </source>
</evidence>
<dbReference type="GO" id="GO:0043952">
    <property type="term" value="P:protein transport by the Sec complex"/>
    <property type="evidence" value="ECO:0007669"/>
    <property type="project" value="UniProtKB-UniRule"/>
</dbReference>
<dbReference type="PRINTS" id="PR01755">
    <property type="entry name" value="SECFTRNLCASE"/>
</dbReference>
<dbReference type="Pfam" id="PF21760">
    <property type="entry name" value="SecD_1st"/>
    <property type="match status" value="1"/>
</dbReference>
<evidence type="ECO:0000256" key="4">
    <source>
        <dbReference type="ARBA" id="ARBA00022692"/>
    </source>
</evidence>
<feature type="transmembrane region" description="Helical" evidence="9">
    <location>
        <begin position="675"/>
        <end position="693"/>
    </location>
</feature>
<comment type="subcellular location">
    <subcellularLocation>
        <location evidence="1 9">Cell membrane</location>
        <topology evidence="1 9">Multi-pass membrane protein</topology>
    </subcellularLocation>
</comment>
<comment type="caution">
    <text evidence="9">Lacks conserved residue(s) required for the propagation of feature annotation.</text>
</comment>
<comment type="similarity">
    <text evidence="9">Belongs to the SecD/SecF family. SecD subfamily.</text>
</comment>
<evidence type="ECO:0000256" key="11">
    <source>
        <dbReference type="SAM" id="MobiDB-lite"/>
    </source>
</evidence>
<dbReference type="InterPro" id="IPR022645">
    <property type="entry name" value="SecD/SecF_bac"/>
</dbReference>
<dbReference type="HAMAP" id="MF_01464_B">
    <property type="entry name" value="SecF_B"/>
    <property type="match status" value="1"/>
</dbReference>
<dbReference type="Gene3D" id="3.30.1360.200">
    <property type="match status" value="1"/>
</dbReference>
<evidence type="ECO:0000256" key="5">
    <source>
        <dbReference type="ARBA" id="ARBA00022927"/>
    </source>
</evidence>
<feature type="transmembrane region" description="Helical" evidence="9">
    <location>
        <begin position="808"/>
        <end position="830"/>
    </location>
</feature>
<gene>
    <name evidence="10" type="primary">secF</name>
    <name evidence="9" type="synonym">secD</name>
    <name evidence="15" type="ORF">CEJ86_26040</name>
</gene>
<dbReference type="InterPro" id="IPR005665">
    <property type="entry name" value="SecF_bac"/>
</dbReference>
<evidence type="ECO:0000256" key="8">
    <source>
        <dbReference type="ARBA" id="ARBA00023136"/>
    </source>
</evidence>
<dbReference type="GO" id="GO:0015450">
    <property type="term" value="F:protein-transporting ATPase activity"/>
    <property type="evidence" value="ECO:0007669"/>
    <property type="project" value="InterPro"/>
</dbReference>
<feature type="domain" description="SecDF P1 head subdomain" evidence="14">
    <location>
        <begin position="240"/>
        <end position="353"/>
    </location>
</feature>
<feature type="transmembrane region" description="Helical" evidence="9">
    <location>
        <begin position="396"/>
        <end position="417"/>
    </location>
</feature>
<dbReference type="GO" id="GO:0065002">
    <property type="term" value="P:intracellular protein transmembrane transport"/>
    <property type="evidence" value="ECO:0007669"/>
    <property type="project" value="UniProtKB-UniRule"/>
</dbReference>
<dbReference type="Gene3D" id="3.30.70.3220">
    <property type="match status" value="1"/>
</dbReference>
<feature type="transmembrane region" description="Helical" evidence="9">
    <location>
        <begin position="779"/>
        <end position="796"/>
    </location>
</feature>
<feature type="transmembrane region" description="Helical" evidence="9">
    <location>
        <begin position="423"/>
        <end position="446"/>
    </location>
</feature>
<dbReference type="PANTHER" id="PTHR30081:SF1">
    <property type="entry name" value="PROTEIN TRANSLOCASE SUBUNIT SECD"/>
    <property type="match status" value="1"/>
</dbReference>
<evidence type="ECO:0000313" key="15">
    <source>
        <dbReference type="EMBL" id="PJR12218.1"/>
    </source>
</evidence>
<dbReference type="InterPro" id="IPR048631">
    <property type="entry name" value="SecD_1st"/>
</dbReference>
<dbReference type="NCBIfam" id="TIGR01129">
    <property type="entry name" value="secD"/>
    <property type="match status" value="1"/>
</dbReference>
<dbReference type="GO" id="GO:0005886">
    <property type="term" value="C:plasma membrane"/>
    <property type="evidence" value="ECO:0007669"/>
    <property type="project" value="UniProtKB-SubCell"/>
</dbReference>
<accession>A0A2J0YWC7</accession>
<dbReference type="Pfam" id="PF02355">
    <property type="entry name" value="SecD_SecF_C"/>
    <property type="match status" value="2"/>
</dbReference>
<comment type="caution">
    <text evidence="15">The sequence shown here is derived from an EMBL/GenBank/DDBJ whole genome shotgun (WGS) entry which is preliminary data.</text>
</comment>
<feature type="transmembrane region" description="Helical" evidence="9">
    <location>
        <begin position="700"/>
        <end position="723"/>
    </location>
</feature>
<comment type="similarity">
    <text evidence="10">Belongs to the SecD/SecF family. SecF subfamily.</text>
</comment>
<sequence length="858" mass="91879">MPRLSPFKNILIWLVVLAGLAFALPNLLSREQLADWPIWLPHRQVPLGLDLRGGSHIVLKVSREDIVAERLQSTIDTIADALRQADIRYTGLSGSGQSLQFRLRDATKAPAARDALKALVAPVRQGGFFGSSIQELVYEGSATSDTLRLRLTDEGINLRVSDAVARSIEVVRRRVGEVIAVVPIIERRGGDRLSVQVPGLDEPQRLKDLLGQRGDVALKWLDSSMPAQQAVDTRPPAGSEVLYSLDDPPIPYLVERHAFAAAPDFVEAQPGFDPATSEPVVNARITAGAAARIAPVLQSDPRKQFAIVLDGQVISTSVLDGALSGDSVRIAGNLSEDGANDLAALMRAGPLPVSLTVIEERTVGPEDGADAVANGLTAGLIAAIAVAACMIGFYGFFGVVAVIAVIVNVVLIIAVLSVTGATLTLPGIAGIILTIGIAVDSNVLIYERLREEARTSGKPLRRALDDGFERVLRSIVDANLTIFIAGVILLYLGSGAIRGFAVTLAIGSVTTILTAHSLTRRLIRGWYRRRLPRRLPRGIRTGFFSRADFRFMAIRNPVFILMTALSLASLVLLTSLGLNMGADFRGGSVIELRARTGVADGADIRARLDELNLGEVQVEELGSARDVLVRIPSQEAGDNAEQTAVGLVRSELEDQYVFRRVEVVGPGVSGELTRAGSLAVAAAVLAVLLYVWLRFGRRFAVGAIVATLHDVLLTLGFLVVTGIEFNLASIAALLTIVCYSLSDTMVIYDRVRENLVRYRRMPLSVLIDTSINQTLSRTVLTALTTLLALVALYLFGGSGLVQSFSATLIFGVLVGTVSSIYVAGPLLILFNRRNNRLGGTEDPADRDTSSETEAKGAV</sequence>
<dbReference type="SUPFAM" id="SSF82866">
    <property type="entry name" value="Multidrug efflux transporter AcrB transmembrane domain"/>
    <property type="match status" value="2"/>
</dbReference>
<evidence type="ECO:0000256" key="7">
    <source>
        <dbReference type="ARBA" id="ARBA00023010"/>
    </source>
</evidence>
<feature type="domain" description="Protein export membrane protein SecD/SecF C-terminal" evidence="12">
    <location>
        <begin position="355"/>
        <end position="517"/>
    </location>
</feature>
<dbReference type="InterPro" id="IPR048634">
    <property type="entry name" value="SecD_SecF_C"/>
</dbReference>
<keyword evidence="5 9" id="KW-0653">Protein transport</keyword>
<dbReference type="Pfam" id="PF07549">
    <property type="entry name" value="Sec_GG"/>
    <property type="match status" value="2"/>
</dbReference>
<evidence type="ECO:0000256" key="3">
    <source>
        <dbReference type="ARBA" id="ARBA00022475"/>
    </source>
</evidence>
<evidence type="ECO:0000259" key="13">
    <source>
        <dbReference type="Pfam" id="PF21760"/>
    </source>
</evidence>
<dbReference type="PANTHER" id="PTHR30081">
    <property type="entry name" value="PROTEIN-EXPORT MEMBRANE PROTEIN SEC"/>
    <property type="match status" value="1"/>
</dbReference>
<organism evidence="15 16">
    <name type="scientific">Rhizobium meliloti</name>
    <name type="common">Ensifer meliloti</name>
    <name type="synonym">Sinorhizobium meliloti</name>
    <dbReference type="NCBI Taxonomy" id="382"/>
    <lineage>
        <taxon>Bacteria</taxon>
        <taxon>Pseudomonadati</taxon>
        <taxon>Pseudomonadota</taxon>
        <taxon>Alphaproteobacteria</taxon>
        <taxon>Hyphomicrobiales</taxon>
        <taxon>Rhizobiaceae</taxon>
        <taxon>Sinorhizobium/Ensifer group</taxon>
        <taxon>Sinorhizobium</taxon>
    </lineage>
</organism>
<protein>
    <recommendedName>
        <fullName evidence="9 10">Multifunctional fusion protein</fullName>
    </recommendedName>
    <domain>
        <recommendedName>
            <fullName evidence="9">Protein translocase subunit SecD</fullName>
        </recommendedName>
    </domain>
    <domain>
        <recommendedName>
            <fullName evidence="10">Protein-export membrane protein SecF</fullName>
        </recommendedName>
    </domain>
</protein>
<name>A0A2J0YWC7_RHIML</name>
<dbReference type="InterPro" id="IPR005791">
    <property type="entry name" value="SecD"/>
</dbReference>
<keyword evidence="4 9" id="KW-0812">Transmembrane</keyword>
<keyword evidence="2 9" id="KW-0813">Transport</keyword>
<dbReference type="RefSeq" id="WP_100674023.1">
    <property type="nucleotide sequence ID" value="NZ_NJGD01000016.1"/>
</dbReference>
<dbReference type="InterPro" id="IPR022646">
    <property type="entry name" value="SecD/SecF_CS"/>
</dbReference>
<feature type="transmembrane region" description="Helical" evidence="9">
    <location>
        <begin position="499"/>
        <end position="519"/>
    </location>
</feature>
<reference evidence="15 16" key="1">
    <citation type="submission" date="2017-06" db="EMBL/GenBank/DDBJ databases">
        <title>Ensifer strains isolated from leguminous trees and herbs display diverse denitrification phenotypes with some acting as strong N2O sinks.</title>
        <authorList>
            <person name="Woliy K."/>
            <person name="Mania D."/>
            <person name="Bakken L.R."/>
            <person name="Frostegard A."/>
        </authorList>
    </citation>
    <scope>NUCLEOTIDE SEQUENCE [LARGE SCALE GENOMIC DNA]</scope>
    <source>
        <strain evidence="15 16">AC50a</strain>
    </source>
</reference>
<comment type="subunit">
    <text evidence="10">Forms a complex with SecD. Part of the essential Sec protein translocation apparatus which comprises SecA, SecYEG and auxiliary proteins SecDF-YajC and YidC.</text>
</comment>
<feature type="domain" description="Protein translocase subunit SecDF P1" evidence="13">
    <location>
        <begin position="165"/>
        <end position="219"/>
    </location>
</feature>
<evidence type="ECO:0000313" key="16">
    <source>
        <dbReference type="Proteomes" id="UP000231987"/>
    </source>
</evidence>
<dbReference type="Gene3D" id="3.30.70.3400">
    <property type="match status" value="1"/>
</dbReference>
<feature type="region of interest" description="Disordered" evidence="11">
    <location>
        <begin position="839"/>
        <end position="858"/>
    </location>
</feature>
<feature type="transmembrane region" description="Helical" evidence="9">
    <location>
        <begin position="729"/>
        <end position="751"/>
    </location>
</feature>
<keyword evidence="7 9" id="KW-0811">Translocation</keyword>
<dbReference type="Pfam" id="PF22599">
    <property type="entry name" value="SecDF_P1_head"/>
    <property type="match status" value="1"/>
</dbReference>
<comment type="subunit">
    <text evidence="9">Forms a complex with SecF. Part of the essential Sec protein translocation apparatus which comprises SecA, SecYEG and auxiliary proteins SecDF-YajC and YidC.</text>
</comment>
<feature type="compositionally biased region" description="Basic and acidic residues" evidence="11">
    <location>
        <begin position="843"/>
        <end position="858"/>
    </location>
</feature>
<dbReference type="InterPro" id="IPR054384">
    <property type="entry name" value="SecDF_P1_head"/>
</dbReference>
<evidence type="ECO:0000256" key="9">
    <source>
        <dbReference type="HAMAP-Rule" id="MF_01463"/>
    </source>
</evidence>
<dbReference type="InterPro" id="IPR055344">
    <property type="entry name" value="SecD_SecF_C_bact"/>
</dbReference>
<evidence type="ECO:0000256" key="1">
    <source>
        <dbReference type="ARBA" id="ARBA00004651"/>
    </source>
</evidence>
<feature type="transmembrane region" description="Helical" evidence="9">
    <location>
        <begin position="471"/>
        <end position="493"/>
    </location>
</feature>
<dbReference type="Proteomes" id="UP000231987">
    <property type="component" value="Unassembled WGS sequence"/>
</dbReference>
<keyword evidence="8 9" id="KW-0472">Membrane</keyword>
<dbReference type="Gene3D" id="1.20.1640.10">
    <property type="entry name" value="Multidrug efflux transporter AcrB transmembrane domain"/>
    <property type="match status" value="2"/>
</dbReference>
<dbReference type="EMBL" id="NJGD01000016">
    <property type="protein sequence ID" value="PJR12218.1"/>
    <property type="molecule type" value="Genomic_DNA"/>
</dbReference>
<keyword evidence="6 9" id="KW-1133">Transmembrane helix</keyword>
<dbReference type="NCBIfam" id="TIGR00916">
    <property type="entry name" value="2A0604s01"/>
    <property type="match status" value="2"/>
</dbReference>
<dbReference type="AlphaFoldDB" id="A0A2J0YWC7"/>
<feature type="transmembrane region" description="Helical" evidence="9">
    <location>
        <begin position="558"/>
        <end position="578"/>
    </location>
</feature>
<dbReference type="NCBIfam" id="TIGR00966">
    <property type="entry name" value="transloc_SecF"/>
    <property type="match status" value="1"/>
</dbReference>
<evidence type="ECO:0000256" key="6">
    <source>
        <dbReference type="ARBA" id="ARBA00022989"/>
    </source>
</evidence>
<evidence type="ECO:0000256" key="10">
    <source>
        <dbReference type="HAMAP-Rule" id="MF_01464"/>
    </source>
</evidence>
<evidence type="ECO:0000259" key="12">
    <source>
        <dbReference type="Pfam" id="PF02355"/>
    </source>
</evidence>
<dbReference type="NCBIfam" id="NF011315">
    <property type="entry name" value="PRK14726.1"/>
    <property type="match status" value="1"/>
</dbReference>
<dbReference type="HAMAP" id="MF_01463_B">
    <property type="entry name" value="SecD_B"/>
    <property type="match status" value="1"/>
</dbReference>
<feature type="domain" description="Protein export membrane protein SecD/SecF C-terminal" evidence="12">
    <location>
        <begin position="653"/>
        <end position="831"/>
    </location>
</feature>
<evidence type="ECO:0000259" key="14">
    <source>
        <dbReference type="Pfam" id="PF22599"/>
    </source>
</evidence>
<proteinExistence type="inferred from homology"/>
<comment type="function">
    <text evidence="9">Part of the Sec protein translocase complex. Interacts with the SecYEG preprotein conducting channel. SecDF uses the proton motive force (PMF) to complete protein translocation after the ATP-dependent function of SecA.</text>
</comment>
<dbReference type="GO" id="GO:0006605">
    <property type="term" value="P:protein targeting"/>
    <property type="evidence" value="ECO:0007669"/>
    <property type="project" value="UniProtKB-UniRule"/>
</dbReference>
<keyword evidence="3 9" id="KW-1003">Cell membrane</keyword>